<evidence type="ECO:0000313" key="3">
    <source>
        <dbReference type="EMBL" id="MBI9113609.1"/>
    </source>
</evidence>
<dbReference type="EMBL" id="JAEINH010000001">
    <property type="protein sequence ID" value="MBI9113609.1"/>
    <property type="molecule type" value="Genomic_DNA"/>
</dbReference>
<sequence length="137" mass="14001">MSNTRRTQRSIGCALLVAALCAACADDPIPAGPTPGPPPTTSERPDGEATAEGTSTLGPYEVTSDAIDVAVTCTGTRAVTVTVDGVGSFDAWCDSMEGEGDTSHVFDVRGVDTYTLTVEADPEQVWSVAVTTAPPPA</sequence>
<protein>
    <recommendedName>
        <fullName evidence="5">Lipoprotein</fullName>
    </recommendedName>
</protein>
<feature type="chain" id="PRO_5037887020" description="Lipoprotein" evidence="2">
    <location>
        <begin position="26"/>
        <end position="137"/>
    </location>
</feature>
<dbReference type="RefSeq" id="WP_198732169.1">
    <property type="nucleotide sequence ID" value="NZ_JAEINH010000001.1"/>
</dbReference>
<dbReference type="AlphaFoldDB" id="A0A934MC75"/>
<feature type="region of interest" description="Disordered" evidence="1">
    <location>
        <begin position="30"/>
        <end position="59"/>
    </location>
</feature>
<comment type="caution">
    <text evidence="3">The sequence shown here is derived from an EMBL/GenBank/DDBJ whole genome shotgun (WGS) entry which is preliminary data.</text>
</comment>
<feature type="signal peptide" evidence="2">
    <location>
        <begin position="1"/>
        <end position="25"/>
    </location>
</feature>
<evidence type="ECO:0008006" key="5">
    <source>
        <dbReference type="Google" id="ProtNLM"/>
    </source>
</evidence>
<evidence type="ECO:0000256" key="1">
    <source>
        <dbReference type="SAM" id="MobiDB-lite"/>
    </source>
</evidence>
<name>A0A934MC75_9MICO</name>
<organism evidence="3 4">
    <name type="scientific">Sanguibacter suaedae</name>
    <dbReference type="NCBI Taxonomy" id="2795737"/>
    <lineage>
        <taxon>Bacteria</taxon>
        <taxon>Bacillati</taxon>
        <taxon>Actinomycetota</taxon>
        <taxon>Actinomycetes</taxon>
        <taxon>Micrococcales</taxon>
        <taxon>Sanguibacteraceae</taxon>
        <taxon>Sanguibacter</taxon>
    </lineage>
</organism>
<feature type="compositionally biased region" description="Pro residues" evidence="1">
    <location>
        <begin position="30"/>
        <end position="40"/>
    </location>
</feature>
<keyword evidence="2" id="KW-0732">Signal</keyword>
<evidence type="ECO:0000256" key="2">
    <source>
        <dbReference type="SAM" id="SignalP"/>
    </source>
</evidence>
<evidence type="ECO:0000313" key="4">
    <source>
        <dbReference type="Proteomes" id="UP000602087"/>
    </source>
</evidence>
<keyword evidence="4" id="KW-1185">Reference proteome</keyword>
<accession>A0A934MC75</accession>
<proteinExistence type="predicted"/>
<reference evidence="3" key="1">
    <citation type="submission" date="2020-12" db="EMBL/GenBank/DDBJ databases">
        <title>Sanguibacter suaedae sp. nov., isolated from Suaeda aralocaspica.</title>
        <authorList>
            <person name="Ma Q."/>
        </authorList>
    </citation>
    <scope>NUCLEOTIDE SEQUENCE</scope>
    <source>
        <strain evidence="3">YZGR15</strain>
    </source>
</reference>
<dbReference type="Proteomes" id="UP000602087">
    <property type="component" value="Unassembled WGS sequence"/>
</dbReference>
<gene>
    <name evidence="3" type="ORF">JAV76_01115</name>
</gene>